<dbReference type="InterPro" id="IPR000462">
    <property type="entry name" value="CDP-OH_P_trans"/>
</dbReference>
<evidence type="ECO:0000256" key="5">
    <source>
        <dbReference type="RuleBase" id="RU003750"/>
    </source>
</evidence>
<evidence type="ECO:0000256" key="6">
    <source>
        <dbReference type="SAM" id="Phobius"/>
    </source>
</evidence>
<keyword evidence="6" id="KW-0812">Transmembrane</keyword>
<accession>A0A0K6G3Y6</accession>
<protein>
    <recommendedName>
        <fullName evidence="9">Ethanolaminephosphotransferase</fullName>
    </recommendedName>
</protein>
<dbReference type="PANTHER" id="PTHR10414:SF77">
    <property type="entry name" value="CDP-ALCOHOL PHOSPHATIDYLTRANSFERASE FAMILY PROTEIN"/>
    <property type="match status" value="1"/>
</dbReference>
<proteinExistence type="inferred from homology"/>
<dbReference type="Gene3D" id="1.20.120.1760">
    <property type="match status" value="1"/>
</dbReference>
<evidence type="ECO:0000313" key="7">
    <source>
        <dbReference type="EMBL" id="CUA72942.1"/>
    </source>
</evidence>
<feature type="transmembrane region" description="Helical" evidence="6">
    <location>
        <begin position="85"/>
        <end position="100"/>
    </location>
</feature>
<sequence length="400" mass="44211">MDNPEHDPYLSKEALDNLRFYRYSAVDKSPITKYVLRHWWDHAATYFPTWMAPNLITLSGLSFVLVNVACIGLYEPDLKTPGPTWLYLSFALGLFLYQTFDNVDGRQARKTGTSSALGHVFDHGIDTLNCPLGGLVQVASLGLGHSVNGAFFILIGCVPMWLSTWEEYYTGTLYLGYINGPTEGILIAIGVHLISALFGPHVWHITIDLSGYSSLVSRPVTLIECFNVIVLLAVFVVHAPVCLMNVHAACKSKGISFTSAVSQNLSFAIYIGLCWFWITSSYSSLLSPTSGSVPHGGLIEFTLLVVCTFGRMLPRVIIAHLTHGPFPTLLPSVILPILGGALIVNLNRIGWHITPEVEAWYLHIALIYSFISWQHWAIVACLRFSEALGINCLTIKPKKQ</sequence>
<evidence type="ECO:0000256" key="2">
    <source>
        <dbReference type="ARBA" id="ARBA00010441"/>
    </source>
</evidence>
<keyword evidence="3 5" id="KW-0808">Transferase</keyword>
<comment type="similarity">
    <text evidence="2 5">Belongs to the CDP-alcohol phosphatidyltransferase class-I family.</text>
</comment>
<dbReference type="InterPro" id="IPR048254">
    <property type="entry name" value="CDP_ALCOHOL_P_TRANSF_CS"/>
</dbReference>
<reference evidence="7 8" key="1">
    <citation type="submission" date="2015-07" db="EMBL/GenBank/DDBJ databases">
        <authorList>
            <person name="Noorani M."/>
        </authorList>
    </citation>
    <scope>NUCLEOTIDE SEQUENCE [LARGE SCALE GENOMIC DNA]</scope>
    <source>
        <strain evidence="7">BBA 69670</strain>
    </source>
</reference>
<feature type="transmembrane region" description="Helical" evidence="6">
    <location>
        <begin position="55"/>
        <end position="73"/>
    </location>
</feature>
<feature type="transmembrane region" description="Helical" evidence="6">
    <location>
        <begin position="219"/>
        <end position="243"/>
    </location>
</feature>
<dbReference type="InterPro" id="IPR014472">
    <property type="entry name" value="CHOPT"/>
</dbReference>
<dbReference type="Proteomes" id="UP000044841">
    <property type="component" value="Unassembled WGS sequence"/>
</dbReference>
<feature type="transmembrane region" description="Helical" evidence="6">
    <location>
        <begin position="329"/>
        <end position="347"/>
    </location>
</feature>
<feature type="transmembrane region" description="Helical" evidence="6">
    <location>
        <begin position="142"/>
        <end position="162"/>
    </location>
</feature>
<evidence type="ECO:0000256" key="1">
    <source>
        <dbReference type="ARBA" id="ARBA00004370"/>
    </source>
</evidence>
<keyword evidence="8" id="KW-1185">Reference proteome</keyword>
<dbReference type="PIRSF" id="PIRSF015665">
    <property type="entry name" value="CHOPT"/>
    <property type="match status" value="1"/>
</dbReference>
<dbReference type="PANTHER" id="PTHR10414">
    <property type="entry name" value="ETHANOLAMINEPHOSPHOTRANSFERASE"/>
    <property type="match status" value="1"/>
</dbReference>
<evidence type="ECO:0000313" key="8">
    <source>
        <dbReference type="Proteomes" id="UP000044841"/>
    </source>
</evidence>
<dbReference type="EMBL" id="CYGV01001328">
    <property type="protein sequence ID" value="CUA72942.1"/>
    <property type="molecule type" value="Genomic_DNA"/>
</dbReference>
<feature type="transmembrane region" description="Helical" evidence="6">
    <location>
        <begin position="255"/>
        <end position="278"/>
    </location>
</feature>
<feature type="transmembrane region" description="Helical" evidence="6">
    <location>
        <begin position="174"/>
        <end position="199"/>
    </location>
</feature>
<comment type="subcellular location">
    <subcellularLocation>
        <location evidence="1">Membrane</location>
    </subcellularLocation>
</comment>
<dbReference type="PROSITE" id="PS00379">
    <property type="entry name" value="CDP_ALCOHOL_P_TRANSF"/>
    <property type="match status" value="1"/>
</dbReference>
<dbReference type="Pfam" id="PF01066">
    <property type="entry name" value="CDP-OH_P_transf"/>
    <property type="match status" value="1"/>
</dbReference>
<organism evidence="7 8">
    <name type="scientific">Rhizoctonia solani</name>
    <dbReference type="NCBI Taxonomy" id="456999"/>
    <lineage>
        <taxon>Eukaryota</taxon>
        <taxon>Fungi</taxon>
        <taxon>Dikarya</taxon>
        <taxon>Basidiomycota</taxon>
        <taxon>Agaricomycotina</taxon>
        <taxon>Agaricomycetes</taxon>
        <taxon>Cantharellales</taxon>
        <taxon>Ceratobasidiaceae</taxon>
        <taxon>Rhizoctonia</taxon>
    </lineage>
</organism>
<dbReference type="GO" id="GO:0016020">
    <property type="term" value="C:membrane"/>
    <property type="evidence" value="ECO:0007669"/>
    <property type="project" value="UniProtKB-SubCell"/>
</dbReference>
<evidence type="ECO:0000256" key="4">
    <source>
        <dbReference type="ARBA" id="ARBA00023136"/>
    </source>
</evidence>
<dbReference type="InterPro" id="IPR043130">
    <property type="entry name" value="CDP-OH_PTrfase_TM_dom"/>
</dbReference>
<evidence type="ECO:0000256" key="3">
    <source>
        <dbReference type="ARBA" id="ARBA00022679"/>
    </source>
</evidence>
<keyword evidence="6" id="KW-1133">Transmembrane helix</keyword>
<evidence type="ECO:0008006" key="9">
    <source>
        <dbReference type="Google" id="ProtNLM"/>
    </source>
</evidence>
<feature type="transmembrane region" description="Helical" evidence="6">
    <location>
        <begin position="359"/>
        <end position="382"/>
    </location>
</feature>
<gene>
    <name evidence="7" type="ORF">RSOLAG22IIIB_10415</name>
</gene>
<dbReference type="GO" id="GO:0008654">
    <property type="term" value="P:phospholipid biosynthetic process"/>
    <property type="evidence" value="ECO:0007669"/>
    <property type="project" value="InterPro"/>
</dbReference>
<dbReference type="GO" id="GO:0016780">
    <property type="term" value="F:phosphotransferase activity, for other substituted phosphate groups"/>
    <property type="evidence" value="ECO:0007669"/>
    <property type="project" value="InterPro"/>
</dbReference>
<name>A0A0K6G3Y6_9AGAM</name>
<keyword evidence="4 6" id="KW-0472">Membrane</keyword>
<dbReference type="AlphaFoldDB" id="A0A0K6G3Y6"/>